<dbReference type="InterPro" id="IPR019557">
    <property type="entry name" value="AminoTfrase-like_pln_mobile"/>
</dbReference>
<accession>A0A8B8M2A1</accession>
<organism evidence="2 3">
    <name type="scientific">Abrus precatorius</name>
    <name type="common">Indian licorice</name>
    <name type="synonym">Glycine abrus</name>
    <dbReference type="NCBI Taxonomy" id="3816"/>
    <lineage>
        <taxon>Eukaryota</taxon>
        <taxon>Viridiplantae</taxon>
        <taxon>Streptophyta</taxon>
        <taxon>Embryophyta</taxon>
        <taxon>Tracheophyta</taxon>
        <taxon>Spermatophyta</taxon>
        <taxon>Magnoliopsida</taxon>
        <taxon>eudicotyledons</taxon>
        <taxon>Gunneridae</taxon>
        <taxon>Pentapetalae</taxon>
        <taxon>rosids</taxon>
        <taxon>fabids</taxon>
        <taxon>Fabales</taxon>
        <taxon>Fabaceae</taxon>
        <taxon>Papilionoideae</taxon>
        <taxon>50 kb inversion clade</taxon>
        <taxon>NPAAA clade</taxon>
        <taxon>indigoferoid/millettioid clade</taxon>
        <taxon>Abreae</taxon>
        <taxon>Abrus</taxon>
    </lineage>
</organism>
<proteinExistence type="predicted"/>
<dbReference type="InterPro" id="IPR044824">
    <property type="entry name" value="MAIN-like"/>
</dbReference>
<protein>
    <submittedName>
        <fullName evidence="3">Serine/threonine-protein phosphatase 7 long form homolog</fullName>
    </submittedName>
</protein>
<dbReference type="PANTHER" id="PTHR46033:SF8">
    <property type="entry name" value="PROTEIN MAINTENANCE OF MERISTEMS-LIKE"/>
    <property type="match status" value="1"/>
</dbReference>
<dbReference type="AlphaFoldDB" id="A0A8B8M2A1"/>
<dbReference type="Pfam" id="PF10536">
    <property type="entry name" value="PMD"/>
    <property type="match status" value="1"/>
</dbReference>
<dbReference type="Proteomes" id="UP000694853">
    <property type="component" value="Unplaced"/>
</dbReference>
<sequence length="151" mass="17123">MLRVRKSQNIHGGLESVSQQIITHLELVSFIGMTNLSQFFLDVGLITTLVEKWRPETYTFYLPPRECTITLQNVAILLGLCIDERLVIAPIGGDWAQIVEDSLSIESGQDAFLRSFLKMSWLDEHFNHIGMYNQNALQIAKAIGRTQLFPS</sequence>
<dbReference type="GO" id="GO:0010073">
    <property type="term" value="P:meristem maintenance"/>
    <property type="evidence" value="ECO:0007669"/>
    <property type="project" value="InterPro"/>
</dbReference>
<keyword evidence="2" id="KW-1185">Reference proteome</keyword>
<reference evidence="2" key="1">
    <citation type="journal article" date="2019" name="Toxins">
        <title>Detection of Abrin-Like and Prepropulchellin-Like Toxin Genes and Transcripts Using Whole Genome Sequencing and Full-Length Transcript Sequencing of Abrus precatorius.</title>
        <authorList>
            <person name="Hovde B.T."/>
            <person name="Daligault H.E."/>
            <person name="Hanschen E.R."/>
            <person name="Kunde Y.A."/>
            <person name="Johnson M.B."/>
            <person name="Starkenburg S.R."/>
            <person name="Johnson S.L."/>
        </authorList>
    </citation>
    <scope>NUCLEOTIDE SEQUENCE [LARGE SCALE GENOMIC DNA]</scope>
</reference>
<evidence type="ECO:0000313" key="3">
    <source>
        <dbReference type="RefSeq" id="XP_027362665.1"/>
    </source>
</evidence>
<evidence type="ECO:0000313" key="2">
    <source>
        <dbReference type="Proteomes" id="UP000694853"/>
    </source>
</evidence>
<evidence type="ECO:0000259" key="1">
    <source>
        <dbReference type="Pfam" id="PF10536"/>
    </source>
</evidence>
<dbReference type="RefSeq" id="XP_027362665.1">
    <property type="nucleotide sequence ID" value="XM_027506864.1"/>
</dbReference>
<reference evidence="3" key="2">
    <citation type="submission" date="2025-08" db="UniProtKB">
        <authorList>
            <consortium name="RefSeq"/>
        </authorList>
    </citation>
    <scope>IDENTIFICATION</scope>
    <source>
        <tissue evidence="3">Young leaves</tissue>
    </source>
</reference>
<feature type="domain" description="Aminotransferase-like plant mobile" evidence="1">
    <location>
        <begin position="36"/>
        <end position="129"/>
    </location>
</feature>
<gene>
    <name evidence="3" type="primary">LOC113870271</name>
</gene>
<name>A0A8B8M2A1_ABRPR</name>
<dbReference type="GeneID" id="113870271"/>
<dbReference type="PANTHER" id="PTHR46033">
    <property type="entry name" value="PROTEIN MAIN-LIKE 2"/>
    <property type="match status" value="1"/>
</dbReference>
<dbReference type="KEGG" id="aprc:113870271"/>